<protein>
    <submittedName>
        <fullName evidence="1">Uncharacterized protein</fullName>
    </submittedName>
</protein>
<accession>A0A0F8X2X6</accession>
<dbReference type="AlphaFoldDB" id="A0A0F8X2X6"/>
<gene>
    <name evidence="1" type="ORF">LCGC14_2994360</name>
</gene>
<feature type="non-terminal residue" evidence="1">
    <location>
        <position position="1"/>
    </location>
</feature>
<organism evidence="1">
    <name type="scientific">marine sediment metagenome</name>
    <dbReference type="NCBI Taxonomy" id="412755"/>
    <lineage>
        <taxon>unclassified sequences</taxon>
        <taxon>metagenomes</taxon>
        <taxon>ecological metagenomes</taxon>
    </lineage>
</organism>
<comment type="caution">
    <text evidence="1">The sequence shown here is derived from an EMBL/GenBank/DDBJ whole genome shotgun (WGS) entry which is preliminary data.</text>
</comment>
<proteinExistence type="predicted"/>
<reference evidence="1" key="1">
    <citation type="journal article" date="2015" name="Nature">
        <title>Complex archaea that bridge the gap between prokaryotes and eukaryotes.</title>
        <authorList>
            <person name="Spang A."/>
            <person name="Saw J.H."/>
            <person name="Jorgensen S.L."/>
            <person name="Zaremba-Niedzwiedzka K."/>
            <person name="Martijn J."/>
            <person name="Lind A.E."/>
            <person name="van Eijk R."/>
            <person name="Schleper C."/>
            <person name="Guy L."/>
            <person name="Ettema T.J."/>
        </authorList>
    </citation>
    <scope>NUCLEOTIDE SEQUENCE</scope>
</reference>
<sequence length="75" mass="8648">ETFNEYGVTEFTFGAGQTCFSSGDETHRIPLDREAFFMVQGGDWRKRIGDRFTHATPDSWVDDFGSHQDQLTRNQ</sequence>
<name>A0A0F8X2X6_9ZZZZ</name>
<dbReference type="EMBL" id="LAZR01061517">
    <property type="protein sequence ID" value="KKK63427.1"/>
    <property type="molecule type" value="Genomic_DNA"/>
</dbReference>
<evidence type="ECO:0000313" key="1">
    <source>
        <dbReference type="EMBL" id="KKK63427.1"/>
    </source>
</evidence>